<dbReference type="GO" id="GO:0008270">
    <property type="term" value="F:zinc ion binding"/>
    <property type="evidence" value="ECO:0007669"/>
    <property type="project" value="UniProtKB-KW"/>
</dbReference>
<feature type="domain" description="CW-type" evidence="5">
    <location>
        <begin position="199"/>
        <end position="260"/>
    </location>
</feature>
<dbReference type="AlphaFoldDB" id="A0A061S277"/>
<keyword evidence="1" id="KW-0479">Metal-binding</keyword>
<sequence length="263" mass="29602">MSTKTRLRIRRSPGPFISATTHEPLQLGQDISEVAGSHDKSRGSTLQNEKDPSRSRDSTLWDAPKESLGDRGKRKASEPLPSSRSLRRPPEPDVTLGDLVRAGMLKPGNRRLSVRAGSETVVAGLLSNGTISHAGNLFETVFSFASHVAKRTGCEHLAITSDKAWDSVRYDGRPLSSLRFKFLKNRGYRKGPEPEAEDDAVEGNWIQCDACQTWRIVPDEAWQKMDVDNIESWFCHDAFWNVMDEIPYTKPCRRRRLARQESP</sequence>
<evidence type="ECO:0000313" key="6">
    <source>
        <dbReference type="EMBL" id="JAC72442.1"/>
    </source>
</evidence>
<keyword evidence="2" id="KW-0863">Zinc-finger</keyword>
<reference evidence="7" key="1">
    <citation type="submission" date="2014-05" db="EMBL/GenBank/DDBJ databases">
        <title>The transcriptome of the halophilic microalga Tetraselmis sp. GSL018 isolated from the Great Salt Lake, Utah.</title>
        <authorList>
            <person name="Jinkerson R.E."/>
            <person name="D'Adamo S."/>
            <person name="Posewitz M.C."/>
        </authorList>
    </citation>
    <scope>NUCLEOTIDE SEQUENCE</scope>
    <source>
        <strain evidence="7">GSL018</strain>
    </source>
</reference>
<name>A0A061S277_9CHLO</name>
<evidence type="ECO:0000256" key="2">
    <source>
        <dbReference type="ARBA" id="ARBA00022771"/>
    </source>
</evidence>
<dbReference type="EMBL" id="GBEZ01008451">
    <property type="protein sequence ID" value="JAC77089.1"/>
    <property type="molecule type" value="Transcribed_RNA"/>
</dbReference>
<evidence type="ECO:0000259" key="5">
    <source>
        <dbReference type="PROSITE" id="PS51050"/>
    </source>
</evidence>
<organism evidence="7">
    <name type="scientific">Tetraselmis sp. GSL018</name>
    <dbReference type="NCBI Taxonomy" id="582737"/>
    <lineage>
        <taxon>Eukaryota</taxon>
        <taxon>Viridiplantae</taxon>
        <taxon>Chlorophyta</taxon>
        <taxon>core chlorophytes</taxon>
        <taxon>Chlorodendrophyceae</taxon>
        <taxon>Chlorodendrales</taxon>
        <taxon>Chlorodendraceae</taxon>
        <taxon>Tetraselmis</taxon>
    </lineage>
</organism>
<protein>
    <recommendedName>
        <fullName evidence="5">CW-type domain-containing protein</fullName>
    </recommendedName>
</protein>
<feature type="compositionally biased region" description="Basic and acidic residues" evidence="4">
    <location>
        <begin position="36"/>
        <end position="77"/>
    </location>
</feature>
<dbReference type="PROSITE" id="PS51050">
    <property type="entry name" value="ZF_CW"/>
    <property type="match status" value="1"/>
</dbReference>
<dbReference type="EMBL" id="GBEZ01013555">
    <property type="protein sequence ID" value="JAC72442.1"/>
    <property type="molecule type" value="Transcribed_RNA"/>
</dbReference>
<accession>A0A061S277</accession>
<evidence type="ECO:0000313" key="7">
    <source>
        <dbReference type="EMBL" id="JAC77089.1"/>
    </source>
</evidence>
<gene>
    <name evidence="7" type="ORF">TSPGSL018_18537</name>
    <name evidence="6" type="ORF">TSPGSL018_31335</name>
</gene>
<evidence type="ECO:0000256" key="1">
    <source>
        <dbReference type="ARBA" id="ARBA00022723"/>
    </source>
</evidence>
<evidence type="ECO:0000256" key="3">
    <source>
        <dbReference type="ARBA" id="ARBA00022833"/>
    </source>
</evidence>
<dbReference type="Pfam" id="PF07496">
    <property type="entry name" value="zf-CW"/>
    <property type="match status" value="1"/>
</dbReference>
<dbReference type="Gene3D" id="3.30.40.100">
    <property type="match status" value="1"/>
</dbReference>
<proteinExistence type="predicted"/>
<feature type="region of interest" description="Disordered" evidence="4">
    <location>
        <begin position="1"/>
        <end position="97"/>
    </location>
</feature>
<feature type="compositionally biased region" description="Basic residues" evidence="4">
    <location>
        <begin position="1"/>
        <end position="11"/>
    </location>
</feature>
<dbReference type="InterPro" id="IPR040843">
    <property type="entry name" value="RAMA"/>
</dbReference>
<dbReference type="Pfam" id="PF18755">
    <property type="entry name" value="RAMA"/>
    <property type="match status" value="1"/>
</dbReference>
<dbReference type="InterPro" id="IPR011124">
    <property type="entry name" value="Znf_CW"/>
</dbReference>
<keyword evidence="3" id="KW-0862">Zinc</keyword>
<evidence type="ECO:0000256" key="4">
    <source>
        <dbReference type="SAM" id="MobiDB-lite"/>
    </source>
</evidence>